<feature type="compositionally biased region" description="Basic residues" evidence="3">
    <location>
        <begin position="269"/>
        <end position="278"/>
    </location>
</feature>
<keyword evidence="5" id="KW-1185">Reference proteome</keyword>
<dbReference type="PANTHER" id="PTHR13857:SF42">
    <property type="entry name" value="SINGLE-STRANDED DNA CYTOSINE DEAMINASE-LIKE"/>
    <property type="match status" value="1"/>
</dbReference>
<feature type="region of interest" description="Disordered" evidence="3">
    <location>
        <begin position="228"/>
        <end position="278"/>
    </location>
</feature>
<dbReference type="PANTHER" id="PTHR13857">
    <property type="entry name" value="MRNA EDITING ENZYME"/>
    <property type="match status" value="1"/>
</dbReference>
<dbReference type="Gene3D" id="3.40.140.10">
    <property type="entry name" value="Cytidine Deaminase, domain 2"/>
    <property type="match status" value="1"/>
</dbReference>
<evidence type="ECO:0000313" key="4">
    <source>
        <dbReference type="EMBL" id="KAJ7319845.1"/>
    </source>
</evidence>
<sequence>MPLFLKTLLPEKDFEEHFNNTVQPYMTLILFSLQKDRNALWKIWGYAYNDPGRKHAEDLILNYIEGYLPENQVKGRHTLKFFMSYTPCHKCSARVKSFLASRNGLCMDIKASRPYFFEAEEERKGLYLLKSMGVSIKMMDLSDYKKCFYAFVHPSKMLTPWQGLEERSKKNADDLDNIWKQFLSQEEEKEAEENAKKRFRTSNHNNMIGLRNISVCTEPHLVAQEASKSHTLLDAQDQSPAREGTSLSGPETPRKSKNPDRATVPGPGAKRKLNFSEN</sequence>
<dbReference type="GO" id="GO:0003723">
    <property type="term" value="F:RNA binding"/>
    <property type="evidence" value="ECO:0007669"/>
    <property type="project" value="TreeGrafter"/>
</dbReference>
<dbReference type="GO" id="GO:0016554">
    <property type="term" value="P:cytidine to uridine editing"/>
    <property type="evidence" value="ECO:0007669"/>
    <property type="project" value="TreeGrafter"/>
</dbReference>
<keyword evidence="1" id="KW-0479">Metal-binding</keyword>
<dbReference type="Pfam" id="PF18772">
    <property type="entry name" value="APOBEC2"/>
    <property type="match status" value="1"/>
</dbReference>
<name>A0A9Q0XP76_9SAUR</name>
<dbReference type="EMBL" id="JAPFRF010000010">
    <property type="protein sequence ID" value="KAJ7319845.1"/>
    <property type="molecule type" value="Genomic_DNA"/>
</dbReference>
<evidence type="ECO:0000313" key="5">
    <source>
        <dbReference type="Proteomes" id="UP001142489"/>
    </source>
</evidence>
<dbReference type="OrthoDB" id="5956704at2759"/>
<dbReference type="GO" id="GO:0005737">
    <property type="term" value="C:cytoplasm"/>
    <property type="evidence" value="ECO:0007669"/>
    <property type="project" value="TreeGrafter"/>
</dbReference>
<dbReference type="Proteomes" id="UP001142489">
    <property type="component" value="Unassembled WGS sequence"/>
</dbReference>
<keyword evidence="2" id="KW-0378">Hydrolase</keyword>
<proteinExistence type="predicted"/>
<dbReference type="GO" id="GO:0005634">
    <property type="term" value="C:nucleus"/>
    <property type="evidence" value="ECO:0007669"/>
    <property type="project" value="TreeGrafter"/>
</dbReference>
<comment type="caution">
    <text evidence="4">The sequence shown here is derived from an EMBL/GenBank/DDBJ whole genome shotgun (WGS) entry which is preliminary data.</text>
</comment>
<evidence type="ECO:0000256" key="3">
    <source>
        <dbReference type="SAM" id="MobiDB-lite"/>
    </source>
</evidence>
<dbReference type="PROSITE" id="PS00903">
    <property type="entry name" value="CYT_DCMP_DEAMINASES_1"/>
    <property type="match status" value="1"/>
</dbReference>
<gene>
    <name evidence="4" type="ORF">JRQ81_019356</name>
</gene>
<dbReference type="GO" id="GO:0004126">
    <property type="term" value="F:cytidine deaminase activity"/>
    <property type="evidence" value="ECO:0007669"/>
    <property type="project" value="TreeGrafter"/>
</dbReference>
<accession>A0A9Q0XP76</accession>
<dbReference type="InterPro" id="IPR016192">
    <property type="entry name" value="APOBEC/CMP_deaminase_Zn-bd"/>
</dbReference>
<reference evidence="4" key="1">
    <citation type="journal article" date="2023" name="DNA Res.">
        <title>Chromosome-level genome assembly of Phrynocephalus forsythii using third-generation DNA sequencing and Hi-C analysis.</title>
        <authorList>
            <person name="Qi Y."/>
            <person name="Zhao W."/>
            <person name="Zhao Y."/>
            <person name="Niu C."/>
            <person name="Cao S."/>
            <person name="Zhang Y."/>
        </authorList>
    </citation>
    <scope>NUCLEOTIDE SEQUENCE</scope>
    <source>
        <tissue evidence="4">Muscle</tissue>
    </source>
</reference>
<dbReference type="GO" id="GO:0008270">
    <property type="term" value="F:zinc ion binding"/>
    <property type="evidence" value="ECO:0007669"/>
    <property type="project" value="InterPro"/>
</dbReference>
<organism evidence="4 5">
    <name type="scientific">Phrynocephalus forsythii</name>
    <dbReference type="NCBI Taxonomy" id="171643"/>
    <lineage>
        <taxon>Eukaryota</taxon>
        <taxon>Metazoa</taxon>
        <taxon>Chordata</taxon>
        <taxon>Craniata</taxon>
        <taxon>Vertebrata</taxon>
        <taxon>Euteleostomi</taxon>
        <taxon>Lepidosauria</taxon>
        <taxon>Squamata</taxon>
        <taxon>Bifurcata</taxon>
        <taxon>Unidentata</taxon>
        <taxon>Episquamata</taxon>
        <taxon>Toxicofera</taxon>
        <taxon>Iguania</taxon>
        <taxon>Acrodonta</taxon>
        <taxon>Agamidae</taxon>
        <taxon>Agaminae</taxon>
        <taxon>Phrynocephalus</taxon>
    </lineage>
</organism>
<evidence type="ECO:0000256" key="1">
    <source>
        <dbReference type="ARBA" id="ARBA00022723"/>
    </source>
</evidence>
<protein>
    <submittedName>
        <fullName evidence="4">Uncharacterized protein</fullName>
    </submittedName>
</protein>
<dbReference type="AlphaFoldDB" id="A0A9Q0XP76"/>
<evidence type="ECO:0000256" key="2">
    <source>
        <dbReference type="ARBA" id="ARBA00022801"/>
    </source>
</evidence>
<dbReference type="InterPro" id="IPR050610">
    <property type="entry name" value="APOBEC_Cyt_Deaminase"/>
</dbReference>